<reference evidence="2" key="1">
    <citation type="journal article" date="2014" name="Int. J. Syst. Evol. Microbiol.">
        <title>Complete genome sequence of Corynebacterium casei LMG S-19264T (=DSM 44701T), isolated from a smear-ripened cheese.</title>
        <authorList>
            <consortium name="US DOE Joint Genome Institute (JGI-PGF)"/>
            <person name="Walter F."/>
            <person name="Albersmeier A."/>
            <person name="Kalinowski J."/>
            <person name="Ruckert C."/>
        </authorList>
    </citation>
    <scope>NUCLEOTIDE SEQUENCE</scope>
    <source>
        <strain evidence="2">JCM 4790</strain>
    </source>
</reference>
<dbReference type="RefSeq" id="WP_190193763.1">
    <property type="nucleotide sequence ID" value="NZ_BMVU01000044.1"/>
</dbReference>
<evidence type="ECO:0000313" key="2">
    <source>
        <dbReference type="EMBL" id="GGY00768.1"/>
    </source>
</evidence>
<dbReference type="Proteomes" id="UP000619244">
    <property type="component" value="Unassembled WGS sequence"/>
</dbReference>
<organism evidence="2 3">
    <name type="scientific">Streptomyces minutiscleroticus</name>
    <dbReference type="NCBI Taxonomy" id="68238"/>
    <lineage>
        <taxon>Bacteria</taxon>
        <taxon>Bacillati</taxon>
        <taxon>Actinomycetota</taxon>
        <taxon>Actinomycetes</taxon>
        <taxon>Kitasatosporales</taxon>
        <taxon>Streptomycetaceae</taxon>
        <taxon>Streptomyces</taxon>
    </lineage>
</organism>
<dbReference type="EMBL" id="BMVU01000044">
    <property type="protein sequence ID" value="GGY00768.1"/>
    <property type="molecule type" value="Genomic_DNA"/>
</dbReference>
<gene>
    <name evidence="2" type="ORF">GCM10010358_63320</name>
</gene>
<evidence type="ECO:0000256" key="1">
    <source>
        <dbReference type="SAM" id="MobiDB-lite"/>
    </source>
</evidence>
<name>A0A918U6P2_9ACTN</name>
<accession>A0A918U6P2</accession>
<protein>
    <submittedName>
        <fullName evidence="2">Uncharacterized protein</fullName>
    </submittedName>
</protein>
<comment type="caution">
    <text evidence="2">The sequence shown here is derived from an EMBL/GenBank/DDBJ whole genome shotgun (WGS) entry which is preliminary data.</text>
</comment>
<sequence length="48" mass="4939">MKDHPDGTVLVSDPRTTAVALKGREEEQDDGARPTAAVHGPVEGEGAA</sequence>
<reference evidence="2" key="2">
    <citation type="submission" date="2020-09" db="EMBL/GenBank/DDBJ databases">
        <authorList>
            <person name="Sun Q."/>
            <person name="Ohkuma M."/>
        </authorList>
    </citation>
    <scope>NUCLEOTIDE SEQUENCE</scope>
    <source>
        <strain evidence="2">JCM 4790</strain>
    </source>
</reference>
<evidence type="ECO:0000313" key="3">
    <source>
        <dbReference type="Proteomes" id="UP000619244"/>
    </source>
</evidence>
<proteinExistence type="predicted"/>
<dbReference type="AlphaFoldDB" id="A0A918U6P2"/>
<feature type="region of interest" description="Disordered" evidence="1">
    <location>
        <begin position="22"/>
        <end position="48"/>
    </location>
</feature>
<keyword evidence="3" id="KW-1185">Reference proteome</keyword>